<feature type="region of interest" description="Disordered" evidence="1">
    <location>
        <begin position="349"/>
        <end position="378"/>
    </location>
</feature>
<gene>
    <name evidence="3" type="ORF">BP5796_03474</name>
</gene>
<evidence type="ECO:0000256" key="1">
    <source>
        <dbReference type="SAM" id="MobiDB-lite"/>
    </source>
</evidence>
<dbReference type="Proteomes" id="UP000256328">
    <property type="component" value="Unassembled WGS sequence"/>
</dbReference>
<dbReference type="InterPro" id="IPR045518">
    <property type="entry name" value="2EXR"/>
</dbReference>
<keyword evidence="4" id="KW-1185">Reference proteome</keyword>
<reference evidence="3 4" key="1">
    <citation type="journal article" date="2018" name="IMA Fungus">
        <title>IMA Genome-F 9: Draft genome sequence of Annulohypoxylon stygium, Aspergillus mulundensis, Berkeleyomyces basicola (syn. Thielaviopsis basicola), Ceratocystis smalleyi, two Cercospora beticola strains, Coleophoma cylindrospora, Fusarium fracticaudum, Phialophora cf. hyalina, and Morchella septimelata.</title>
        <authorList>
            <person name="Wingfield B.D."/>
            <person name="Bills G.F."/>
            <person name="Dong Y."/>
            <person name="Huang W."/>
            <person name="Nel W.J."/>
            <person name="Swalarsk-Parry B.S."/>
            <person name="Vaghefi N."/>
            <person name="Wilken P.M."/>
            <person name="An Z."/>
            <person name="de Beer Z.W."/>
            <person name="De Vos L."/>
            <person name="Chen L."/>
            <person name="Duong T.A."/>
            <person name="Gao Y."/>
            <person name="Hammerbacher A."/>
            <person name="Kikkert J.R."/>
            <person name="Li Y."/>
            <person name="Li H."/>
            <person name="Li K."/>
            <person name="Li Q."/>
            <person name="Liu X."/>
            <person name="Ma X."/>
            <person name="Naidoo K."/>
            <person name="Pethybridge S.J."/>
            <person name="Sun J."/>
            <person name="Steenkamp E.T."/>
            <person name="van der Nest M.A."/>
            <person name="van Wyk S."/>
            <person name="Wingfield M.J."/>
            <person name="Xiong C."/>
            <person name="Yue Q."/>
            <person name="Zhang X."/>
        </authorList>
    </citation>
    <scope>NUCLEOTIDE SEQUENCE [LARGE SCALE GENOMIC DNA]</scope>
    <source>
        <strain evidence="3 4">BP5796</strain>
    </source>
</reference>
<evidence type="ECO:0000313" key="4">
    <source>
        <dbReference type="Proteomes" id="UP000256328"/>
    </source>
</evidence>
<dbReference type="EMBL" id="PDLN01000004">
    <property type="protein sequence ID" value="RDW87780.1"/>
    <property type="molecule type" value="Genomic_DNA"/>
</dbReference>
<feature type="domain" description="2EXR" evidence="2">
    <location>
        <begin position="84"/>
        <end position="190"/>
    </location>
</feature>
<organism evidence="3 4">
    <name type="scientific">Coleophoma crateriformis</name>
    <dbReference type="NCBI Taxonomy" id="565419"/>
    <lineage>
        <taxon>Eukaryota</taxon>
        <taxon>Fungi</taxon>
        <taxon>Dikarya</taxon>
        <taxon>Ascomycota</taxon>
        <taxon>Pezizomycotina</taxon>
        <taxon>Leotiomycetes</taxon>
        <taxon>Helotiales</taxon>
        <taxon>Dermateaceae</taxon>
        <taxon>Coleophoma</taxon>
    </lineage>
</organism>
<evidence type="ECO:0000259" key="2">
    <source>
        <dbReference type="Pfam" id="PF20150"/>
    </source>
</evidence>
<feature type="compositionally biased region" description="Low complexity" evidence="1">
    <location>
        <begin position="352"/>
        <end position="378"/>
    </location>
</feature>
<dbReference type="PANTHER" id="PTHR35910:SF6">
    <property type="entry name" value="2EXR DOMAIN-CONTAINING PROTEIN"/>
    <property type="match status" value="1"/>
</dbReference>
<comment type="caution">
    <text evidence="3">The sequence shown here is derived from an EMBL/GenBank/DDBJ whole genome shotgun (WGS) entry which is preliminary data.</text>
</comment>
<name>A0A3D8SNA0_9HELO</name>
<protein>
    <recommendedName>
        <fullName evidence="2">2EXR domain-containing protein</fullName>
    </recommendedName>
</protein>
<dbReference type="Pfam" id="PF20150">
    <property type="entry name" value="2EXR"/>
    <property type="match status" value="1"/>
</dbReference>
<dbReference type="PANTHER" id="PTHR35910">
    <property type="entry name" value="2EXR DOMAIN-CONTAINING PROTEIN"/>
    <property type="match status" value="1"/>
</dbReference>
<dbReference type="OrthoDB" id="10303688at2759"/>
<sequence length="378" mass="43883">MASSSQLFDDLLSDLRESMSWSHDRYPSEPEYVYPASQDFTFLVDSESNPARYDENNYDAAQILLDLGRITPSSISQMEQLGTFHKFPRLPPELRHIIRRFAQIASARVIEVQIDKKRSVYYTRTKMPQVLYACKESEEEVRKAYKTLRLDNNTLLEDFWWVDSQLPDSGIRGGDEEPAFETLIDFEIDILYLRTYDSRTAFSTRPFFEKMTDNIQCRERLQSLAINPQGYTFLDEIEGIWPPHADLLILLHHMKLKNLYLVLGDGRDGTCQGEGSTNSRYVPGRFRSEDAQIRDKFEAAIAEFKDYMDLPNAPYWTDGWEVGKMAWPNYKLMWIHRGCYSGELDHEYCSDPESQLQSPEASSSESNSSEPENAQWSE</sequence>
<dbReference type="AlphaFoldDB" id="A0A3D8SNA0"/>
<evidence type="ECO:0000313" key="3">
    <source>
        <dbReference type="EMBL" id="RDW87780.1"/>
    </source>
</evidence>
<accession>A0A3D8SNA0</accession>
<proteinExistence type="predicted"/>